<gene>
    <name evidence="6" type="ORF">BFP71_14280</name>
</gene>
<dbReference type="GO" id="GO:0003677">
    <property type="term" value="F:DNA binding"/>
    <property type="evidence" value="ECO:0007669"/>
    <property type="project" value="UniProtKB-KW"/>
</dbReference>
<evidence type="ECO:0000256" key="1">
    <source>
        <dbReference type="ARBA" id="ARBA00023015"/>
    </source>
</evidence>
<dbReference type="AlphaFoldDB" id="A0A1E5SZT6"/>
<dbReference type="InterPro" id="IPR039425">
    <property type="entry name" value="RNA_pol_sigma-70-like"/>
</dbReference>
<dbReference type="EMBL" id="MDGQ01000005">
    <property type="protein sequence ID" value="OEK04619.1"/>
    <property type="molecule type" value="Genomic_DNA"/>
</dbReference>
<dbReference type="GO" id="GO:0006352">
    <property type="term" value="P:DNA-templated transcription initiation"/>
    <property type="evidence" value="ECO:0007669"/>
    <property type="project" value="InterPro"/>
</dbReference>
<evidence type="ECO:0000256" key="3">
    <source>
        <dbReference type="ARBA" id="ARBA00023125"/>
    </source>
</evidence>
<dbReference type="GO" id="GO:0016987">
    <property type="term" value="F:sigma factor activity"/>
    <property type="evidence" value="ECO:0007669"/>
    <property type="project" value="UniProtKB-KW"/>
</dbReference>
<dbReference type="STRING" id="1563681.BFP71_14280"/>
<proteinExistence type="predicted"/>
<dbReference type="Proteomes" id="UP000095552">
    <property type="component" value="Unassembled WGS sequence"/>
</dbReference>
<dbReference type="Pfam" id="PF04542">
    <property type="entry name" value="Sigma70_r2"/>
    <property type="match status" value="1"/>
</dbReference>
<keyword evidence="7" id="KW-1185">Reference proteome</keyword>
<reference evidence="6 7" key="1">
    <citation type="submission" date="2016-08" db="EMBL/GenBank/DDBJ databases">
        <title>Draft genome of Fabibacter sp. strain SK-8.</title>
        <authorList>
            <person name="Wong S.-K."/>
            <person name="Hamasaki K."/>
            <person name="Yoshizawa S."/>
        </authorList>
    </citation>
    <scope>NUCLEOTIDE SEQUENCE [LARGE SCALE GENOMIC DNA]</scope>
    <source>
        <strain evidence="6 7">SK-8</strain>
    </source>
</reference>
<evidence type="ECO:0000259" key="5">
    <source>
        <dbReference type="Pfam" id="PF04542"/>
    </source>
</evidence>
<dbReference type="PANTHER" id="PTHR43133:SF8">
    <property type="entry name" value="RNA POLYMERASE SIGMA FACTOR HI_1459-RELATED"/>
    <property type="match status" value="1"/>
</dbReference>
<dbReference type="OrthoDB" id="9780326at2"/>
<keyword evidence="4" id="KW-0804">Transcription</keyword>
<dbReference type="SUPFAM" id="SSF88946">
    <property type="entry name" value="Sigma2 domain of RNA polymerase sigma factors"/>
    <property type="match status" value="1"/>
</dbReference>
<dbReference type="InterPro" id="IPR007627">
    <property type="entry name" value="RNA_pol_sigma70_r2"/>
</dbReference>
<evidence type="ECO:0000256" key="2">
    <source>
        <dbReference type="ARBA" id="ARBA00023082"/>
    </source>
</evidence>
<dbReference type="InterPro" id="IPR013325">
    <property type="entry name" value="RNA_pol_sigma_r2"/>
</dbReference>
<dbReference type="InterPro" id="IPR014284">
    <property type="entry name" value="RNA_pol_sigma-70_dom"/>
</dbReference>
<accession>A0A1E5SZT6</accession>
<protein>
    <recommendedName>
        <fullName evidence="5">RNA polymerase sigma-70 region 2 domain-containing protein</fullName>
    </recommendedName>
</protein>
<dbReference type="Gene3D" id="1.10.1740.10">
    <property type="match status" value="1"/>
</dbReference>
<dbReference type="NCBIfam" id="TIGR02937">
    <property type="entry name" value="sigma70-ECF"/>
    <property type="match status" value="1"/>
</dbReference>
<sequence length="292" mass="34227">MSPFLKEYEGDEDDDTLVNEANSGNRKALEKLLLKHQPYIYNIAWRMVRQPDDAADLTQEVNIKVITKLSEFRGKSSFRTWLYRIVTNHFLMSQRKPMEVKMTGFESHANALAGSKNVELTQEEKEEKKEVIKEVTAGCMSGMLLCLTREQRLVYIIGDMFHADHTVGSEILEISKSNFRQRLTRARKDMANYMENKCGLVNPDNPCRCHKKVTFTLKNKIIDHRNLLFNRKEYVDFHHEVVLPNVGKTIDLMEDKYDQHLRNLPFKKDFDKKSIIDDVVNDDKFKYLFNLN</sequence>
<dbReference type="PANTHER" id="PTHR43133">
    <property type="entry name" value="RNA POLYMERASE ECF-TYPE SIGMA FACTO"/>
    <property type="match status" value="1"/>
</dbReference>
<dbReference type="RefSeq" id="WP_069836123.1">
    <property type="nucleotide sequence ID" value="NZ_MDGQ01000005.1"/>
</dbReference>
<keyword evidence="3" id="KW-0238">DNA-binding</keyword>
<keyword evidence="2" id="KW-0731">Sigma factor</keyword>
<evidence type="ECO:0000313" key="7">
    <source>
        <dbReference type="Proteomes" id="UP000095552"/>
    </source>
</evidence>
<keyword evidence="1" id="KW-0805">Transcription regulation</keyword>
<evidence type="ECO:0000313" key="6">
    <source>
        <dbReference type="EMBL" id="OEK04619.1"/>
    </source>
</evidence>
<comment type="caution">
    <text evidence="6">The sequence shown here is derived from an EMBL/GenBank/DDBJ whole genome shotgun (WGS) entry which is preliminary data.</text>
</comment>
<evidence type="ECO:0000256" key="4">
    <source>
        <dbReference type="ARBA" id="ARBA00023163"/>
    </source>
</evidence>
<feature type="domain" description="RNA polymerase sigma-70 region 2" evidence="5">
    <location>
        <begin position="34"/>
        <end position="96"/>
    </location>
</feature>
<organism evidence="6 7">
    <name type="scientific">Roseivirga misakiensis</name>
    <dbReference type="NCBI Taxonomy" id="1563681"/>
    <lineage>
        <taxon>Bacteria</taxon>
        <taxon>Pseudomonadati</taxon>
        <taxon>Bacteroidota</taxon>
        <taxon>Cytophagia</taxon>
        <taxon>Cytophagales</taxon>
        <taxon>Roseivirgaceae</taxon>
        <taxon>Roseivirga</taxon>
    </lineage>
</organism>
<name>A0A1E5SZT6_9BACT</name>